<feature type="domain" description="KARI N-terminal Rossmann" evidence="8">
    <location>
        <begin position="1"/>
        <end position="175"/>
    </location>
</feature>
<dbReference type="Gene3D" id="3.40.50.720">
    <property type="entry name" value="NAD(P)-binding Rossmann-like Domain"/>
    <property type="match status" value="1"/>
</dbReference>
<feature type="binding site" evidence="7">
    <location>
        <position position="239"/>
    </location>
    <ligand>
        <name>substrate</name>
    </ligand>
</feature>
<dbReference type="RefSeq" id="WP_115361864.1">
    <property type="nucleotide sequence ID" value="NZ_QDKL01000002.1"/>
</dbReference>
<feature type="domain" description="KARI C-terminal knotted" evidence="9">
    <location>
        <begin position="170"/>
        <end position="322"/>
    </location>
</feature>
<keyword evidence="7" id="KW-0460">Magnesium</keyword>
<evidence type="ECO:0000256" key="3">
    <source>
        <dbReference type="ARBA" id="ARBA00010318"/>
    </source>
</evidence>
<keyword evidence="11" id="KW-1185">Reference proteome</keyword>
<evidence type="ECO:0000259" key="8">
    <source>
        <dbReference type="PROSITE" id="PS51850"/>
    </source>
</evidence>
<evidence type="ECO:0000256" key="1">
    <source>
        <dbReference type="ARBA" id="ARBA00004864"/>
    </source>
</evidence>
<dbReference type="Gene3D" id="6.10.240.10">
    <property type="match status" value="1"/>
</dbReference>
<feature type="binding site" evidence="7">
    <location>
        <position position="218"/>
    </location>
    <ligand>
        <name>Mg(2+)</name>
        <dbReference type="ChEBI" id="CHEBI:18420"/>
        <label>2</label>
    </ligand>
</feature>
<keyword evidence="7" id="KW-0479">Metal-binding</keyword>
<evidence type="ECO:0000256" key="2">
    <source>
        <dbReference type="ARBA" id="ARBA00004885"/>
    </source>
</evidence>
<dbReference type="InterPro" id="IPR008927">
    <property type="entry name" value="6-PGluconate_DH-like_C_sf"/>
</dbReference>
<organism evidence="10 11">
    <name type="scientific">Halobacteriovorax vibrionivorans</name>
    <dbReference type="NCBI Taxonomy" id="2152716"/>
    <lineage>
        <taxon>Bacteria</taxon>
        <taxon>Pseudomonadati</taxon>
        <taxon>Bdellovibrionota</taxon>
        <taxon>Bacteriovoracia</taxon>
        <taxon>Bacteriovoracales</taxon>
        <taxon>Halobacteriovoraceae</taxon>
        <taxon>Halobacteriovorax</taxon>
    </lineage>
</organism>
<evidence type="ECO:0000259" key="9">
    <source>
        <dbReference type="PROSITE" id="PS51851"/>
    </source>
</evidence>
<keyword evidence="6 7" id="KW-0100">Branched-chain amino acid biosynthesis</keyword>
<dbReference type="SUPFAM" id="SSF48179">
    <property type="entry name" value="6-phosphogluconate dehydrogenase C-terminal domain-like"/>
    <property type="match status" value="1"/>
</dbReference>
<dbReference type="PROSITE" id="PS51850">
    <property type="entry name" value="KARI_N"/>
    <property type="match status" value="1"/>
</dbReference>
<dbReference type="PANTHER" id="PTHR21371:SF1">
    <property type="entry name" value="KETOL-ACID REDUCTOISOMERASE, MITOCHONDRIAL"/>
    <property type="match status" value="1"/>
</dbReference>
<evidence type="ECO:0000313" key="10">
    <source>
        <dbReference type="EMBL" id="RZF21951.1"/>
    </source>
</evidence>
<dbReference type="InterPro" id="IPR013116">
    <property type="entry name" value="KARI_N"/>
</dbReference>
<evidence type="ECO:0008006" key="12">
    <source>
        <dbReference type="Google" id="ProtNLM"/>
    </source>
</evidence>
<feature type="binding site" evidence="7">
    <location>
        <position position="178"/>
    </location>
    <ligand>
        <name>Mg(2+)</name>
        <dbReference type="ChEBI" id="CHEBI:18420"/>
        <label>2</label>
    </ligand>
</feature>
<keyword evidence="5 7" id="KW-0560">Oxidoreductase</keyword>
<comment type="caution">
    <text evidence="10">The sequence shown here is derived from an EMBL/GenBank/DDBJ whole genome shotgun (WGS) entry which is preliminary data.</text>
</comment>
<dbReference type="SUPFAM" id="SSF51735">
    <property type="entry name" value="NAD(P)-binding Rossmann-fold domains"/>
    <property type="match status" value="1"/>
</dbReference>
<dbReference type="PANTHER" id="PTHR21371">
    <property type="entry name" value="KETOL-ACID REDUCTOISOMERASE, MITOCHONDRIAL"/>
    <property type="match status" value="1"/>
</dbReference>
<feature type="binding site" evidence="7">
    <location>
        <position position="178"/>
    </location>
    <ligand>
        <name>Mg(2+)</name>
        <dbReference type="ChEBI" id="CHEBI:18420"/>
        <label>1</label>
    </ligand>
</feature>
<protein>
    <recommendedName>
        <fullName evidence="12">Ketol-acid reductoisomerase</fullName>
    </recommendedName>
</protein>
<evidence type="ECO:0000256" key="4">
    <source>
        <dbReference type="ARBA" id="ARBA00022605"/>
    </source>
</evidence>
<comment type="similarity">
    <text evidence="3 7">Belongs to the ketol-acid reductoisomerase family.</text>
</comment>
<dbReference type="Pfam" id="PF01450">
    <property type="entry name" value="KARI_C"/>
    <property type="match status" value="1"/>
</dbReference>
<dbReference type="InterPro" id="IPR013023">
    <property type="entry name" value="KARI"/>
</dbReference>
<sequence>MMTDSDNQEILIIGFGSQAKSWAMNLRDSKRNIHIGLRSNSSSIELANELGFKVLDIENLALPQYEFIIILTPDDTHKEILTSLKFSNKKSKQKFIYAHGYSVIYDELRKLLPHHEHMLLAPKAIASELRFGYETKAPLTAVINSDAKSKDALKNLAKDLGITVGPIESSFKEETICDLFSEQSLLCSVIPQAARLSFETLVNKGHSPEIAYIECWHEVKLIADAMIKHGPSALLKLISPNAFMGGERAKSLIFDEGYQQKLHKIYNEIDNGQFAHEILHSDFQMQLKQAISEWDNLEISKVYQRFGKKLVHVNEKVNNEKN</sequence>
<proteinExistence type="inferred from homology"/>
<evidence type="ECO:0000313" key="11">
    <source>
        <dbReference type="Proteomes" id="UP000443582"/>
    </source>
</evidence>
<evidence type="ECO:0000256" key="6">
    <source>
        <dbReference type="ARBA" id="ARBA00023304"/>
    </source>
</evidence>
<comment type="pathway">
    <text evidence="2">Amino-acid biosynthesis; L-isoleucine biosynthesis; L-isoleucine from 2-oxobutanoate: step 2/4.</text>
</comment>
<evidence type="ECO:0000256" key="7">
    <source>
        <dbReference type="PROSITE-ProRule" id="PRU01198"/>
    </source>
</evidence>
<name>A0ABY0IG59_9BACT</name>
<feature type="binding site" evidence="7">
    <location>
        <position position="182"/>
    </location>
    <ligand>
        <name>Mg(2+)</name>
        <dbReference type="ChEBI" id="CHEBI:18420"/>
        <label>1</label>
    </ligand>
</feature>
<dbReference type="PROSITE" id="PS51851">
    <property type="entry name" value="KARI_C"/>
    <property type="match status" value="1"/>
</dbReference>
<dbReference type="Proteomes" id="UP000443582">
    <property type="component" value="Unassembled WGS sequence"/>
</dbReference>
<comment type="pathway">
    <text evidence="1">Amino-acid biosynthesis; L-valine biosynthesis; L-valine from pyruvate: step 2/4.</text>
</comment>
<dbReference type="InterPro" id="IPR036291">
    <property type="entry name" value="NAD(P)-bd_dom_sf"/>
</dbReference>
<dbReference type="EMBL" id="QDKL01000002">
    <property type="protein sequence ID" value="RZF21951.1"/>
    <property type="molecule type" value="Genomic_DNA"/>
</dbReference>
<accession>A0ABY0IG59</accession>
<feature type="binding site" evidence="7">
    <location>
        <position position="214"/>
    </location>
    <ligand>
        <name>Mg(2+)</name>
        <dbReference type="ChEBI" id="CHEBI:18420"/>
        <label>2</label>
    </ligand>
</feature>
<evidence type="ECO:0000256" key="5">
    <source>
        <dbReference type="ARBA" id="ARBA00023002"/>
    </source>
</evidence>
<dbReference type="Pfam" id="PF07991">
    <property type="entry name" value="KARI_N"/>
    <property type="match status" value="1"/>
</dbReference>
<dbReference type="InterPro" id="IPR000506">
    <property type="entry name" value="KARI_C"/>
</dbReference>
<reference evidence="11" key="1">
    <citation type="journal article" date="2019" name="Int. J. Syst. Evol. Microbiol.">
        <title>Halobacteriovorax valvorus sp. nov., a novel prokaryotic predator isolated from coastal seawater of China.</title>
        <authorList>
            <person name="Chen M.-X."/>
        </authorList>
    </citation>
    <scope>NUCLEOTIDE SEQUENCE [LARGE SCALE GENOMIC DNA]</scope>
    <source>
        <strain evidence="11">BL9</strain>
    </source>
</reference>
<keyword evidence="4 7" id="KW-0028">Amino-acid biosynthesis</keyword>
<gene>
    <name evidence="10" type="ORF">DAY19_09700</name>
</gene>